<evidence type="ECO:0000256" key="13">
    <source>
        <dbReference type="ARBA" id="ARBA00023011"/>
    </source>
</evidence>
<evidence type="ECO:0000256" key="10">
    <source>
        <dbReference type="ARBA" id="ARBA00022778"/>
    </source>
</evidence>
<evidence type="ECO:0000256" key="17">
    <source>
        <dbReference type="ARBA" id="ARBA00034549"/>
    </source>
</evidence>
<dbReference type="InterPro" id="IPR027417">
    <property type="entry name" value="P-loop_NTPase"/>
</dbReference>
<keyword evidence="10" id="KW-0152">Cholesterol biosynthesis</keyword>
<dbReference type="Gene3D" id="3.40.50.300">
    <property type="entry name" value="P-loop containing nucleotide triphosphate hydrolases"/>
    <property type="match status" value="1"/>
</dbReference>
<reference evidence="19" key="2">
    <citation type="submission" date="2023-04" db="EMBL/GenBank/DDBJ databases">
        <authorList>
            <person name="Bu L."/>
            <person name="Lu L."/>
            <person name="Laidemitt M.R."/>
            <person name="Zhang S.M."/>
            <person name="Mutuku M."/>
            <person name="Mkoji G."/>
            <person name="Steinauer M."/>
            <person name="Loker E.S."/>
        </authorList>
    </citation>
    <scope>NUCLEOTIDE SEQUENCE</scope>
    <source>
        <strain evidence="19">KasaAsao</strain>
        <tissue evidence="19">Whole Snail</tissue>
    </source>
</reference>
<name>A0AAD8CBT3_BIOPF</name>
<dbReference type="PANTHER" id="PTHR13101">
    <property type="entry name" value="PHOSPHOMEVALONATE KINASE"/>
    <property type="match status" value="1"/>
</dbReference>
<feature type="binding site" evidence="18">
    <location>
        <position position="169"/>
    </location>
    <ligand>
        <name>substrate</name>
    </ligand>
</feature>
<feature type="binding site" evidence="18">
    <location>
        <position position="140"/>
    </location>
    <ligand>
        <name>ATP</name>
        <dbReference type="ChEBI" id="CHEBI:30616"/>
    </ligand>
</feature>
<evidence type="ECO:0000256" key="12">
    <source>
        <dbReference type="ARBA" id="ARBA00022955"/>
    </source>
</evidence>
<dbReference type="GO" id="GO:0006695">
    <property type="term" value="P:cholesterol biosynthetic process"/>
    <property type="evidence" value="ECO:0007669"/>
    <property type="project" value="UniProtKB-KW"/>
</dbReference>
<dbReference type="EMBL" id="JASAOG010000001">
    <property type="protein sequence ID" value="KAK0070075.1"/>
    <property type="molecule type" value="Genomic_DNA"/>
</dbReference>
<keyword evidence="20" id="KW-1185">Reference proteome</keyword>
<evidence type="ECO:0000256" key="16">
    <source>
        <dbReference type="ARBA" id="ARBA00023221"/>
    </source>
</evidence>
<evidence type="ECO:0000256" key="5">
    <source>
        <dbReference type="ARBA" id="ARBA00022516"/>
    </source>
</evidence>
<keyword evidence="16" id="KW-0753">Steroid metabolism</keyword>
<evidence type="ECO:0000256" key="11">
    <source>
        <dbReference type="ARBA" id="ARBA00022840"/>
    </source>
</evidence>
<keyword evidence="4" id="KW-0963">Cytoplasm</keyword>
<feature type="binding site" evidence="18">
    <location>
        <begin position="14"/>
        <end position="20"/>
    </location>
    <ligand>
        <name>ATP</name>
        <dbReference type="ChEBI" id="CHEBI:30616"/>
    </ligand>
</feature>
<comment type="subcellular location">
    <subcellularLocation>
        <location evidence="1">Cytoplasm</location>
        <location evidence="1">Cytosol</location>
    </subcellularLocation>
</comment>
<dbReference type="GO" id="GO:0019287">
    <property type="term" value="P:isopentenyl diphosphate biosynthetic process, mevalonate pathway"/>
    <property type="evidence" value="ECO:0007669"/>
    <property type="project" value="TreeGrafter"/>
</dbReference>
<dbReference type="GO" id="GO:0005524">
    <property type="term" value="F:ATP binding"/>
    <property type="evidence" value="ECO:0007669"/>
    <property type="project" value="UniProtKB-KW"/>
</dbReference>
<accession>A0AAD8CBT3</accession>
<keyword evidence="8 18" id="KW-0547">Nucleotide-binding</keyword>
<reference evidence="19" key="1">
    <citation type="journal article" date="2023" name="PLoS Negl. Trop. Dis.">
        <title>A genome sequence for Biomphalaria pfeifferi, the major vector snail for the human-infecting parasite Schistosoma mansoni.</title>
        <authorList>
            <person name="Bu L."/>
            <person name="Lu L."/>
            <person name="Laidemitt M.R."/>
            <person name="Zhang S.M."/>
            <person name="Mutuku M."/>
            <person name="Mkoji G."/>
            <person name="Steinauer M."/>
            <person name="Loker E.S."/>
        </authorList>
    </citation>
    <scope>NUCLEOTIDE SEQUENCE</scope>
    <source>
        <strain evidence="19">KasaAsao</strain>
    </source>
</reference>
<dbReference type="PIRSF" id="PIRSF036639">
    <property type="entry name" value="PMK_anim"/>
    <property type="match status" value="1"/>
</dbReference>
<dbReference type="SUPFAM" id="SSF52540">
    <property type="entry name" value="P-loop containing nucleoside triphosphate hydrolases"/>
    <property type="match status" value="1"/>
</dbReference>
<evidence type="ECO:0000256" key="1">
    <source>
        <dbReference type="ARBA" id="ARBA00004514"/>
    </source>
</evidence>
<gene>
    <name evidence="19" type="ORF">Bpfe_000058</name>
</gene>
<protein>
    <recommendedName>
        <fullName evidence="17">Phosphomevalonate kinase</fullName>
        <ecNumber evidence="3">2.7.4.2</ecNumber>
    </recommendedName>
</protein>
<evidence type="ECO:0000256" key="14">
    <source>
        <dbReference type="ARBA" id="ARBA00023098"/>
    </source>
</evidence>
<evidence type="ECO:0000256" key="4">
    <source>
        <dbReference type="ARBA" id="ARBA00022490"/>
    </source>
</evidence>
<evidence type="ECO:0000256" key="2">
    <source>
        <dbReference type="ARBA" id="ARBA00005017"/>
    </source>
</evidence>
<dbReference type="AlphaFoldDB" id="A0AAD8CBT3"/>
<dbReference type="GO" id="GO:0005829">
    <property type="term" value="C:cytosol"/>
    <property type="evidence" value="ECO:0007669"/>
    <property type="project" value="UniProtKB-SubCell"/>
</dbReference>
<evidence type="ECO:0000256" key="8">
    <source>
        <dbReference type="ARBA" id="ARBA00022741"/>
    </source>
</evidence>
<evidence type="ECO:0000256" key="9">
    <source>
        <dbReference type="ARBA" id="ARBA00022777"/>
    </source>
</evidence>
<dbReference type="Proteomes" id="UP001233172">
    <property type="component" value="Unassembled WGS sequence"/>
</dbReference>
<dbReference type="EC" id="2.7.4.2" evidence="3"/>
<keyword evidence="5" id="KW-0444">Lipid biosynthesis</keyword>
<keyword evidence="13" id="KW-0756">Sterol biosynthesis</keyword>
<keyword evidence="6" id="KW-0153">Cholesterol metabolism</keyword>
<evidence type="ECO:0000313" key="19">
    <source>
        <dbReference type="EMBL" id="KAK0070075.1"/>
    </source>
</evidence>
<keyword evidence="7" id="KW-0808">Transferase</keyword>
<comment type="pathway">
    <text evidence="2">Isoprenoid biosynthesis; isopentenyl diphosphate biosynthesis via mevalonate pathway; isopentenyl diphosphate from (R)-mevalonate: step 2/3.</text>
</comment>
<evidence type="ECO:0000256" key="15">
    <source>
        <dbReference type="ARBA" id="ARBA00023166"/>
    </source>
</evidence>
<comment type="caution">
    <text evidence="19">The sequence shown here is derived from an EMBL/GenBank/DDBJ whole genome shotgun (WGS) entry which is preliminary data.</text>
</comment>
<dbReference type="InterPro" id="IPR005919">
    <property type="entry name" value="Pmev_kin_anim"/>
</dbReference>
<keyword evidence="11 18" id="KW-0067">ATP-binding</keyword>
<dbReference type="NCBIfam" id="TIGR01223">
    <property type="entry name" value="Pmev_kin_anim"/>
    <property type="match status" value="1"/>
</dbReference>
<keyword evidence="9 19" id="KW-0418">Kinase</keyword>
<dbReference type="PANTHER" id="PTHR13101:SF1">
    <property type="entry name" value="PHOSPHOMEVALONATE KINASE"/>
    <property type="match status" value="1"/>
</dbReference>
<dbReference type="FunFam" id="3.40.50.300:FF:001026">
    <property type="entry name" value="Phosphomevalonate kinase"/>
    <property type="match status" value="1"/>
</dbReference>
<evidence type="ECO:0000256" key="3">
    <source>
        <dbReference type="ARBA" id="ARBA00012958"/>
    </source>
</evidence>
<dbReference type="Pfam" id="PF04275">
    <property type="entry name" value="P-mevalo_kinase"/>
    <property type="match status" value="1"/>
</dbReference>
<keyword evidence="15" id="KW-1207">Sterol metabolism</keyword>
<keyword evidence="12" id="KW-0752">Steroid biosynthesis</keyword>
<sequence>MGSNRHFVVIISGKRKSGKDYISSKLLACLGPNKCAILPLSGPLKKQYAKDHNLDFDRLLDATEYKEHYRQDMIRWGEEKRNQDPGYFCRLATDGEGSEKDIWIISDARRLSDVVYFRDKYKEDVITIRVEADLSVRQQRGLVFTEGIDDAESECGLDNGCNWDIVIYNNNNQEELEDSISKILKRIPSSS</sequence>
<proteinExistence type="predicted"/>
<evidence type="ECO:0000256" key="18">
    <source>
        <dbReference type="PIRSR" id="PIRSR036639-1"/>
    </source>
</evidence>
<dbReference type="GO" id="GO:0004631">
    <property type="term" value="F:phosphomevalonate kinase activity"/>
    <property type="evidence" value="ECO:0007669"/>
    <property type="project" value="UniProtKB-EC"/>
</dbReference>
<organism evidence="19 20">
    <name type="scientific">Biomphalaria pfeifferi</name>
    <name type="common">Bloodfluke planorb</name>
    <name type="synonym">Freshwater snail</name>
    <dbReference type="NCBI Taxonomy" id="112525"/>
    <lineage>
        <taxon>Eukaryota</taxon>
        <taxon>Metazoa</taxon>
        <taxon>Spiralia</taxon>
        <taxon>Lophotrochozoa</taxon>
        <taxon>Mollusca</taxon>
        <taxon>Gastropoda</taxon>
        <taxon>Heterobranchia</taxon>
        <taxon>Euthyneura</taxon>
        <taxon>Panpulmonata</taxon>
        <taxon>Hygrophila</taxon>
        <taxon>Lymnaeoidea</taxon>
        <taxon>Planorbidae</taxon>
        <taxon>Biomphalaria</taxon>
    </lineage>
</organism>
<evidence type="ECO:0000256" key="6">
    <source>
        <dbReference type="ARBA" id="ARBA00022548"/>
    </source>
</evidence>
<evidence type="ECO:0000313" key="20">
    <source>
        <dbReference type="Proteomes" id="UP001233172"/>
    </source>
</evidence>
<keyword evidence="14" id="KW-0443">Lipid metabolism</keyword>
<evidence type="ECO:0000256" key="7">
    <source>
        <dbReference type="ARBA" id="ARBA00022679"/>
    </source>
</evidence>